<dbReference type="InterPro" id="IPR000626">
    <property type="entry name" value="Ubiquitin-like_dom"/>
</dbReference>
<gene>
    <name evidence="3" type="ORF">GALMADRAFT_142391</name>
</gene>
<name>A0A067T2K8_GALM3</name>
<dbReference type="HOGENOM" id="CLU_028134_0_0_1"/>
<proteinExistence type="predicted"/>
<sequence length="442" mass="49002">MPKVTRGTSPTLQKAPFVFTYDGKRVLGMRPSSYRSAVTMCRELFPRIDSESTISFHTKELEACDGQLAEVSARYWEELIGSLKFLIVMTTNSTHIPRSSSKASLSMERRTSTTSTNDSVVSASPHDISLLIKLVDGTHFTMKVSRRHTIFKLATSAAQRQGKNPAEHCLIYRGFPLSASQTVEEHNLKEGEVLEFRKMPMMRAPALYLLAPEVMDVTVMLSLSSHLTMSAAYPMVAIRPGTATSSDSVKWNVSVHPTGAITERTSGLNVPYLSWEAFKRPPNPAPAYPSPDPRRRDEPPGFDLNKISVNSENSIALPIAKVDPYLDQALNKLGVHGQARYGFIAAWMPVLKKCKHVAIRFLPQDAYARSSPLNVFPLPDVVTRICIIFRDIPDHDLGNWSVGVNSRHLFSGTDVVGVDIRRASDSTLFRVLELSAMEVSLS</sequence>
<reference evidence="4" key="1">
    <citation type="journal article" date="2014" name="Proc. Natl. Acad. Sci. U.S.A.">
        <title>Extensive sampling of basidiomycete genomes demonstrates inadequacy of the white-rot/brown-rot paradigm for wood decay fungi.</title>
        <authorList>
            <person name="Riley R."/>
            <person name="Salamov A.A."/>
            <person name="Brown D.W."/>
            <person name="Nagy L.G."/>
            <person name="Floudas D."/>
            <person name="Held B.W."/>
            <person name="Levasseur A."/>
            <person name="Lombard V."/>
            <person name="Morin E."/>
            <person name="Otillar R."/>
            <person name="Lindquist E.A."/>
            <person name="Sun H."/>
            <person name="LaButti K.M."/>
            <person name="Schmutz J."/>
            <person name="Jabbour D."/>
            <person name="Luo H."/>
            <person name="Baker S.E."/>
            <person name="Pisabarro A.G."/>
            <person name="Walton J.D."/>
            <person name="Blanchette R.A."/>
            <person name="Henrissat B."/>
            <person name="Martin F."/>
            <person name="Cullen D."/>
            <person name="Hibbett D.S."/>
            <person name="Grigoriev I.V."/>
        </authorList>
    </citation>
    <scope>NUCLEOTIDE SEQUENCE [LARGE SCALE GENOMIC DNA]</scope>
    <source>
        <strain evidence="4">CBS 339.88</strain>
    </source>
</reference>
<dbReference type="SUPFAM" id="SSF54236">
    <property type="entry name" value="Ubiquitin-like"/>
    <property type="match status" value="1"/>
</dbReference>
<dbReference type="AlphaFoldDB" id="A0A067T2K8"/>
<feature type="domain" description="Ubiquitin-like" evidence="2">
    <location>
        <begin position="128"/>
        <end position="196"/>
    </location>
</feature>
<organism evidence="3 4">
    <name type="scientific">Galerina marginata (strain CBS 339.88)</name>
    <dbReference type="NCBI Taxonomy" id="685588"/>
    <lineage>
        <taxon>Eukaryota</taxon>
        <taxon>Fungi</taxon>
        <taxon>Dikarya</taxon>
        <taxon>Basidiomycota</taxon>
        <taxon>Agaricomycotina</taxon>
        <taxon>Agaricomycetes</taxon>
        <taxon>Agaricomycetidae</taxon>
        <taxon>Agaricales</taxon>
        <taxon>Agaricineae</taxon>
        <taxon>Strophariaceae</taxon>
        <taxon>Galerina</taxon>
    </lineage>
</organism>
<feature type="region of interest" description="Disordered" evidence="1">
    <location>
        <begin position="96"/>
        <end position="120"/>
    </location>
</feature>
<dbReference type="Pfam" id="PF00240">
    <property type="entry name" value="ubiquitin"/>
    <property type="match status" value="1"/>
</dbReference>
<dbReference type="InterPro" id="IPR029071">
    <property type="entry name" value="Ubiquitin-like_domsf"/>
</dbReference>
<keyword evidence="4" id="KW-1185">Reference proteome</keyword>
<evidence type="ECO:0000313" key="4">
    <source>
        <dbReference type="Proteomes" id="UP000027222"/>
    </source>
</evidence>
<evidence type="ECO:0000256" key="1">
    <source>
        <dbReference type="SAM" id="MobiDB-lite"/>
    </source>
</evidence>
<evidence type="ECO:0000259" key="2">
    <source>
        <dbReference type="PROSITE" id="PS50053"/>
    </source>
</evidence>
<dbReference type="Proteomes" id="UP000027222">
    <property type="component" value="Unassembled WGS sequence"/>
</dbReference>
<protein>
    <recommendedName>
        <fullName evidence="2">Ubiquitin-like domain-containing protein</fullName>
    </recommendedName>
</protein>
<accession>A0A067T2K8</accession>
<dbReference type="EMBL" id="KL142386">
    <property type="protein sequence ID" value="KDR73263.1"/>
    <property type="molecule type" value="Genomic_DNA"/>
</dbReference>
<evidence type="ECO:0000313" key="3">
    <source>
        <dbReference type="EMBL" id="KDR73263.1"/>
    </source>
</evidence>
<dbReference type="OrthoDB" id="428577at2759"/>
<dbReference type="PROSITE" id="PS50053">
    <property type="entry name" value="UBIQUITIN_2"/>
    <property type="match status" value="1"/>
</dbReference>
<dbReference type="Gene3D" id="3.10.20.90">
    <property type="entry name" value="Phosphatidylinositol 3-kinase Catalytic Subunit, Chain A, domain 1"/>
    <property type="match status" value="1"/>
</dbReference>